<name>A0A167WFA3_9HYPO</name>
<feature type="region of interest" description="Disordered" evidence="1">
    <location>
        <begin position="203"/>
        <end position="222"/>
    </location>
</feature>
<accession>A0A167WFA3</accession>
<dbReference type="AlphaFoldDB" id="A0A167WFA3"/>
<proteinExistence type="predicted"/>
<dbReference type="InterPro" id="IPR055936">
    <property type="entry name" value="DUF7514"/>
</dbReference>
<dbReference type="PANTHER" id="PTHR39611:SF2">
    <property type="entry name" value="HYDROXYPROLINE-RICH GLYCOPROTEIN DZ-HRGP"/>
    <property type="match status" value="1"/>
</dbReference>
<evidence type="ECO:0000313" key="3">
    <source>
        <dbReference type="EMBL" id="OAA63715.1"/>
    </source>
</evidence>
<feature type="compositionally biased region" description="Basic residues" evidence="1">
    <location>
        <begin position="307"/>
        <end position="320"/>
    </location>
</feature>
<evidence type="ECO:0000313" key="4">
    <source>
        <dbReference type="Proteomes" id="UP000076874"/>
    </source>
</evidence>
<reference evidence="3 4" key="1">
    <citation type="journal article" date="2016" name="Genome Biol. Evol.">
        <title>Divergent and convergent evolution of fungal pathogenicity.</title>
        <authorList>
            <person name="Shang Y."/>
            <person name="Xiao G."/>
            <person name="Zheng P."/>
            <person name="Cen K."/>
            <person name="Zhan S."/>
            <person name="Wang C."/>
        </authorList>
    </citation>
    <scope>NUCLEOTIDE SEQUENCE [LARGE SCALE GENOMIC DNA]</scope>
    <source>
        <strain evidence="3 4">RCEF 264</strain>
    </source>
</reference>
<sequence length="538" mass="61397">MATAASKQSTTSPPPPPPPPPPPQPPKPATDPKTYYGYLFQDDKTPTAVFRALLRSMAQYIIDNIGDKETKMLSPPKMAAFYKAVDADYDPLFLGAPHASISYIWQVTGCQHSLQPTHNDYAPPSIPALTPKGFVRWQSVETLLCPDVHVPLLQLVVKTWGLVNPDTGEHFPPELPAEALPSRPDAEIEEWHDRCANKLRHEAASAGGHGDPPSPKTTSTHHFRDSAYYHPRTETATAGSPPPPPKAARTASPFPGPPKDDVGSTNRPFAFHHVQPRSVRRKFPPQGPNIVPDGHPPASVFRSPRQSPHRSPHRSPQRSPHRGDESRRRSPGVSSDLREKLASFLPSGFVGGGVKVERPRSTSRSHSHTLNSSTSRYSKESLQGSRLGHSWTYDPDGEDDRSDETSEHRRRRMREREHERERERDRDRDRERERGRERAGEDKEYRSRRNGDYDREGAYVDRRGREHRARDKDPDREFVARRERDRDNEWDRNAYVHDYHRLPRDGGRERKSKSRDRSRDRERDRDHGRYSARPEPLK</sequence>
<feature type="compositionally biased region" description="Basic residues" evidence="1">
    <location>
        <begin position="274"/>
        <end position="283"/>
    </location>
</feature>
<dbReference type="STRING" id="1081102.A0A167WFA3"/>
<organism evidence="3 4">
    <name type="scientific">Niveomyces insectorum RCEF 264</name>
    <dbReference type="NCBI Taxonomy" id="1081102"/>
    <lineage>
        <taxon>Eukaryota</taxon>
        <taxon>Fungi</taxon>
        <taxon>Dikarya</taxon>
        <taxon>Ascomycota</taxon>
        <taxon>Pezizomycotina</taxon>
        <taxon>Sordariomycetes</taxon>
        <taxon>Hypocreomycetidae</taxon>
        <taxon>Hypocreales</taxon>
        <taxon>Cordycipitaceae</taxon>
        <taxon>Niveomyces</taxon>
    </lineage>
</organism>
<dbReference type="Proteomes" id="UP000076874">
    <property type="component" value="Unassembled WGS sequence"/>
</dbReference>
<feature type="compositionally biased region" description="Pro residues" evidence="1">
    <location>
        <begin position="12"/>
        <end position="29"/>
    </location>
</feature>
<feature type="compositionally biased region" description="Low complexity" evidence="1">
    <location>
        <begin position="1"/>
        <end position="11"/>
    </location>
</feature>
<dbReference type="Pfam" id="PF24355">
    <property type="entry name" value="DUF7514"/>
    <property type="match status" value="1"/>
</dbReference>
<dbReference type="OrthoDB" id="5420895at2759"/>
<keyword evidence="4" id="KW-1185">Reference proteome</keyword>
<dbReference type="EMBL" id="AZHD01000005">
    <property type="protein sequence ID" value="OAA63715.1"/>
    <property type="molecule type" value="Genomic_DNA"/>
</dbReference>
<dbReference type="PANTHER" id="PTHR39611">
    <property type="entry name" value="HYDROXYPROLINE-RICH GLYCOPROTEIN DZ-HRGP-RELATED"/>
    <property type="match status" value="1"/>
</dbReference>
<feature type="compositionally biased region" description="Basic and acidic residues" evidence="1">
    <location>
        <begin position="414"/>
        <end position="529"/>
    </location>
</feature>
<feature type="region of interest" description="Disordered" evidence="1">
    <location>
        <begin position="233"/>
        <end position="538"/>
    </location>
</feature>
<evidence type="ECO:0000256" key="1">
    <source>
        <dbReference type="SAM" id="MobiDB-lite"/>
    </source>
</evidence>
<feature type="domain" description="DUF7514" evidence="2">
    <location>
        <begin position="37"/>
        <end position="196"/>
    </location>
</feature>
<comment type="caution">
    <text evidence="3">The sequence shown here is derived from an EMBL/GenBank/DDBJ whole genome shotgun (WGS) entry which is preliminary data.</text>
</comment>
<evidence type="ECO:0000259" key="2">
    <source>
        <dbReference type="Pfam" id="PF24355"/>
    </source>
</evidence>
<protein>
    <recommendedName>
        <fullName evidence="2">DUF7514 domain-containing protein</fullName>
    </recommendedName>
</protein>
<gene>
    <name evidence="3" type="ORF">SPI_03878</name>
</gene>
<feature type="region of interest" description="Disordered" evidence="1">
    <location>
        <begin position="1"/>
        <end position="33"/>
    </location>
</feature>